<comment type="caution">
    <text evidence="1">The sequence shown here is derived from an EMBL/GenBank/DDBJ whole genome shotgun (WGS) entry which is preliminary data.</text>
</comment>
<reference evidence="1" key="2">
    <citation type="journal article" date="2023" name="Int. J. Mol. Sci.">
        <title>De Novo Assembly and Annotation of 11 Diverse Shrub Willow (Salix) Genomes Reveals Novel Gene Organization in Sex-Linked Regions.</title>
        <authorList>
            <person name="Hyden B."/>
            <person name="Feng K."/>
            <person name="Yates T.B."/>
            <person name="Jawdy S."/>
            <person name="Cereghino C."/>
            <person name="Smart L.B."/>
            <person name="Muchero W."/>
        </authorList>
    </citation>
    <scope>NUCLEOTIDE SEQUENCE</scope>
    <source>
        <tissue evidence="1">Shoot tip</tissue>
    </source>
</reference>
<proteinExistence type="predicted"/>
<dbReference type="EMBL" id="JAPFFI010000020">
    <property type="protein sequence ID" value="KAJ6340416.1"/>
    <property type="molecule type" value="Genomic_DNA"/>
</dbReference>
<evidence type="ECO:0000313" key="2">
    <source>
        <dbReference type="Proteomes" id="UP001141253"/>
    </source>
</evidence>
<protein>
    <submittedName>
        <fullName evidence="1">Uncharacterized protein</fullName>
    </submittedName>
</protein>
<keyword evidence="2" id="KW-1185">Reference proteome</keyword>
<name>A0ABQ9AJM5_9ROSI</name>
<sequence>MAEDAAAGWRCWEGALKVMAGNVTPIRVPNVVLLSWKKEPVDLSRSEDEMEELVGEDGGGSISFLGSNILLYYLSLSEIFLDVRGETSCCNTGETDRWDLDLRYFEIIFVF</sequence>
<dbReference type="Proteomes" id="UP001141253">
    <property type="component" value="Chromosome 15W"/>
</dbReference>
<evidence type="ECO:0000313" key="1">
    <source>
        <dbReference type="EMBL" id="KAJ6340416.1"/>
    </source>
</evidence>
<feature type="non-terminal residue" evidence="1">
    <location>
        <position position="111"/>
    </location>
</feature>
<accession>A0ABQ9AJM5</accession>
<gene>
    <name evidence="1" type="ORF">OIU77_008219</name>
</gene>
<reference evidence="1" key="1">
    <citation type="submission" date="2022-10" db="EMBL/GenBank/DDBJ databases">
        <authorList>
            <person name="Hyden B.L."/>
            <person name="Feng K."/>
            <person name="Yates T."/>
            <person name="Jawdy S."/>
            <person name="Smart L.B."/>
            <person name="Muchero W."/>
        </authorList>
    </citation>
    <scope>NUCLEOTIDE SEQUENCE</scope>
    <source>
        <tissue evidence="1">Shoot tip</tissue>
    </source>
</reference>
<organism evidence="1 2">
    <name type="scientific">Salix suchowensis</name>
    <dbReference type="NCBI Taxonomy" id="1278906"/>
    <lineage>
        <taxon>Eukaryota</taxon>
        <taxon>Viridiplantae</taxon>
        <taxon>Streptophyta</taxon>
        <taxon>Embryophyta</taxon>
        <taxon>Tracheophyta</taxon>
        <taxon>Spermatophyta</taxon>
        <taxon>Magnoliopsida</taxon>
        <taxon>eudicotyledons</taxon>
        <taxon>Gunneridae</taxon>
        <taxon>Pentapetalae</taxon>
        <taxon>rosids</taxon>
        <taxon>fabids</taxon>
        <taxon>Malpighiales</taxon>
        <taxon>Salicaceae</taxon>
        <taxon>Saliceae</taxon>
        <taxon>Salix</taxon>
    </lineage>
</organism>